<dbReference type="Gene3D" id="1.10.357.10">
    <property type="entry name" value="Tetracycline Repressor, domain 2"/>
    <property type="match status" value="1"/>
</dbReference>
<accession>A0A9X4QML2</accession>
<keyword evidence="7" id="KW-1185">Reference proteome</keyword>
<dbReference type="PROSITE" id="PS50977">
    <property type="entry name" value="HTH_TETR_2"/>
    <property type="match status" value="1"/>
</dbReference>
<comment type="caution">
    <text evidence="6">The sequence shown here is derived from an EMBL/GenBank/DDBJ whole genome shotgun (WGS) entry which is preliminary data.</text>
</comment>
<feature type="DNA-binding region" description="H-T-H motif" evidence="4">
    <location>
        <begin position="31"/>
        <end position="50"/>
    </location>
</feature>
<keyword evidence="1" id="KW-0805">Transcription regulation</keyword>
<evidence type="ECO:0000256" key="3">
    <source>
        <dbReference type="ARBA" id="ARBA00023163"/>
    </source>
</evidence>
<dbReference type="Pfam" id="PF00440">
    <property type="entry name" value="TetR_N"/>
    <property type="match status" value="1"/>
</dbReference>
<evidence type="ECO:0000313" key="6">
    <source>
        <dbReference type="EMBL" id="MDG0791481.1"/>
    </source>
</evidence>
<dbReference type="PANTHER" id="PTHR30055:SF234">
    <property type="entry name" value="HTH-TYPE TRANSCRIPTIONAL REGULATOR BETI"/>
    <property type="match status" value="1"/>
</dbReference>
<dbReference type="AlphaFoldDB" id="A0A9X4QML2"/>
<dbReference type="InterPro" id="IPR036271">
    <property type="entry name" value="Tet_transcr_reg_TetR-rel_C_sf"/>
</dbReference>
<dbReference type="GO" id="GO:0000976">
    <property type="term" value="F:transcription cis-regulatory region binding"/>
    <property type="evidence" value="ECO:0007669"/>
    <property type="project" value="TreeGrafter"/>
</dbReference>
<evidence type="ECO:0000259" key="5">
    <source>
        <dbReference type="PROSITE" id="PS50977"/>
    </source>
</evidence>
<dbReference type="EMBL" id="JAPDHZ010000003">
    <property type="protein sequence ID" value="MDG0791481.1"/>
    <property type="molecule type" value="Genomic_DNA"/>
</dbReference>
<proteinExistence type="predicted"/>
<evidence type="ECO:0000256" key="2">
    <source>
        <dbReference type="ARBA" id="ARBA00023125"/>
    </source>
</evidence>
<dbReference type="InterPro" id="IPR001647">
    <property type="entry name" value="HTH_TetR"/>
</dbReference>
<organism evidence="6 7">
    <name type="scientific">Cohnella ginsengisoli</name>
    <dbReference type="NCBI Taxonomy" id="425004"/>
    <lineage>
        <taxon>Bacteria</taxon>
        <taxon>Bacillati</taxon>
        <taxon>Bacillota</taxon>
        <taxon>Bacilli</taxon>
        <taxon>Bacillales</taxon>
        <taxon>Paenibacillaceae</taxon>
        <taxon>Cohnella</taxon>
    </lineage>
</organism>
<dbReference type="GO" id="GO:0003700">
    <property type="term" value="F:DNA-binding transcription factor activity"/>
    <property type="evidence" value="ECO:0007669"/>
    <property type="project" value="TreeGrafter"/>
</dbReference>
<reference evidence="6 7" key="1">
    <citation type="submission" date="2022-10" db="EMBL/GenBank/DDBJ databases">
        <title>Comparative genomic analysis of Cohnella hashimotonis sp. nov., isolated from the International Space Station.</title>
        <authorList>
            <person name="Simpson A."/>
            <person name="Venkateswaran K."/>
        </authorList>
    </citation>
    <scope>NUCLEOTIDE SEQUENCE [LARGE SCALE GENOMIC DNA]</scope>
    <source>
        <strain evidence="6 7">DSM 18997</strain>
    </source>
</reference>
<dbReference type="Proteomes" id="UP001153387">
    <property type="component" value="Unassembled WGS sequence"/>
</dbReference>
<evidence type="ECO:0000256" key="1">
    <source>
        <dbReference type="ARBA" id="ARBA00023015"/>
    </source>
</evidence>
<protein>
    <submittedName>
        <fullName evidence="6">TetR family transcriptional regulator</fullName>
    </submittedName>
</protein>
<sequence length="218" mass="23545">MPKVGMGPRRRADVVNATLACISKYGIDGMTLDKVAEQAGCSKGVVTYYYKNKDELTTEAFKSFMAYYGAKIEAEISGGMTAGAMLEVALAHMLPPAGQDAGASIDVSQLDGIVEMRIPYEDQGRLFVQFFSRAAVDPKLRDVLSGSYVKDLAGIARIFEFGDRTGEMSASDAHSAAYGLMAMVVGLSFFRVANVAPASGADNRYIGEEYARRFMKPK</sequence>
<evidence type="ECO:0000313" key="7">
    <source>
        <dbReference type="Proteomes" id="UP001153387"/>
    </source>
</evidence>
<feature type="domain" description="HTH tetR-type" evidence="5">
    <location>
        <begin position="8"/>
        <end position="68"/>
    </location>
</feature>
<keyword evidence="2 4" id="KW-0238">DNA-binding</keyword>
<dbReference type="InterPro" id="IPR009057">
    <property type="entry name" value="Homeodomain-like_sf"/>
</dbReference>
<dbReference type="SUPFAM" id="SSF48498">
    <property type="entry name" value="Tetracyclin repressor-like, C-terminal domain"/>
    <property type="match status" value="1"/>
</dbReference>
<gene>
    <name evidence="6" type="ORF">OMP38_11835</name>
</gene>
<keyword evidence="3" id="KW-0804">Transcription</keyword>
<dbReference type="RefSeq" id="WP_277565360.1">
    <property type="nucleotide sequence ID" value="NZ_JAPDHZ010000003.1"/>
</dbReference>
<dbReference type="PANTHER" id="PTHR30055">
    <property type="entry name" value="HTH-TYPE TRANSCRIPTIONAL REGULATOR RUTR"/>
    <property type="match status" value="1"/>
</dbReference>
<evidence type="ECO:0000256" key="4">
    <source>
        <dbReference type="PROSITE-ProRule" id="PRU00335"/>
    </source>
</evidence>
<dbReference type="InterPro" id="IPR050109">
    <property type="entry name" value="HTH-type_TetR-like_transc_reg"/>
</dbReference>
<dbReference type="SUPFAM" id="SSF46689">
    <property type="entry name" value="Homeodomain-like"/>
    <property type="match status" value="1"/>
</dbReference>
<name>A0A9X4QML2_9BACL</name>